<evidence type="ECO:0000313" key="2">
    <source>
        <dbReference type="Proteomes" id="UP001060215"/>
    </source>
</evidence>
<organism evidence="1 2">
    <name type="scientific">Camellia lanceoleosa</name>
    <dbReference type="NCBI Taxonomy" id="1840588"/>
    <lineage>
        <taxon>Eukaryota</taxon>
        <taxon>Viridiplantae</taxon>
        <taxon>Streptophyta</taxon>
        <taxon>Embryophyta</taxon>
        <taxon>Tracheophyta</taxon>
        <taxon>Spermatophyta</taxon>
        <taxon>Magnoliopsida</taxon>
        <taxon>eudicotyledons</taxon>
        <taxon>Gunneridae</taxon>
        <taxon>Pentapetalae</taxon>
        <taxon>asterids</taxon>
        <taxon>Ericales</taxon>
        <taxon>Theaceae</taxon>
        <taxon>Camellia</taxon>
    </lineage>
</organism>
<gene>
    <name evidence="1" type="ORF">LOK49_LG14G01743</name>
</gene>
<dbReference type="EMBL" id="CM045772">
    <property type="protein sequence ID" value="KAI7986495.1"/>
    <property type="molecule type" value="Genomic_DNA"/>
</dbReference>
<name>A0ACC0FCW9_9ERIC</name>
<comment type="caution">
    <text evidence="1">The sequence shown here is derived from an EMBL/GenBank/DDBJ whole genome shotgun (WGS) entry which is preliminary data.</text>
</comment>
<dbReference type="Proteomes" id="UP001060215">
    <property type="component" value="Chromosome 15"/>
</dbReference>
<protein>
    <submittedName>
        <fullName evidence="1">Methyl-CpG-binding domain-containing protein 10</fullName>
    </submittedName>
</protein>
<proteinExistence type="predicted"/>
<keyword evidence="2" id="KW-1185">Reference proteome</keyword>
<accession>A0ACC0FCW9</accession>
<reference evidence="1 2" key="1">
    <citation type="journal article" date="2022" name="Plant J.">
        <title>Chromosome-level genome of Camellia lanceoleosa provides a valuable resource for understanding genome evolution and self-incompatibility.</title>
        <authorList>
            <person name="Gong W."/>
            <person name="Xiao S."/>
            <person name="Wang L."/>
            <person name="Liao Z."/>
            <person name="Chang Y."/>
            <person name="Mo W."/>
            <person name="Hu G."/>
            <person name="Li W."/>
            <person name="Zhao G."/>
            <person name="Zhu H."/>
            <person name="Hu X."/>
            <person name="Ji K."/>
            <person name="Xiang X."/>
            <person name="Song Q."/>
            <person name="Yuan D."/>
            <person name="Jin S."/>
            <person name="Zhang L."/>
        </authorList>
    </citation>
    <scope>NUCLEOTIDE SEQUENCE [LARGE SCALE GENOMIC DNA]</scope>
    <source>
        <strain evidence="1">SQ_2022a</strain>
    </source>
</reference>
<sequence>MASSVDKETQSLPNDDVVSVELPAPPAWKKLFMPKKGGTPRKNEIVFIAPTGEEFNNRKQLEQYLKSHPGNPAVSEFDWGTGETPRRSARISEKVKATPPSTESVPSKKRSRKSSGSKKDGKGTETTAEETKGKKEVEMQDVVTENSAGEENQVQNRGIQDTKMQETGPEEVVGKHAEIEHDAQENKNEVKNVEDKQVMGEVDQPLNEAASDVKHDKLENFTVQTSNEEEQEKLNGIPPSFRRDVEEKQEVCVDDRKYNLQVEEKGKKIDGEVMENGKVNQPGQTNAAHYPTPSPVSC</sequence>
<evidence type="ECO:0000313" key="1">
    <source>
        <dbReference type="EMBL" id="KAI7986495.1"/>
    </source>
</evidence>